<name>A0ABR4WUM3_9GAMM</name>
<evidence type="ECO:0008006" key="3">
    <source>
        <dbReference type="Google" id="ProtNLM"/>
    </source>
</evidence>
<comment type="caution">
    <text evidence="1">The sequence shown here is derived from an EMBL/GenBank/DDBJ whole genome shotgun (WGS) entry which is preliminary data.</text>
</comment>
<sequence>MFPPASEAMLQWWNPQLMQGPMPLVRMQFAWLESLAEAMQFEAKCLRALAESGERMAGCYREEADPQALQACYQRLMQDVAQTHWQRLEKVAELSEDFRKRLWEEI</sequence>
<accession>A0ABR4WUM3</accession>
<reference evidence="1 2" key="1">
    <citation type="submission" date="2014-06" db="EMBL/GenBank/DDBJ databases">
        <title>Draft genome sequence of an extremely salt tolerant bacteria Halomonas salina/CIFRI 1.</title>
        <authorList>
            <person name="Behera B.D."/>
            <person name="Meena D.K."/>
            <person name="Das P."/>
            <person name="Maharana J."/>
            <person name="Paria P."/>
            <person name="Sharma A.P."/>
            <person name="Shamsudheen K.V."/>
            <person name="Rijit J."/>
            <person name="Dixit V."/>
            <person name="Verma A."/>
            <person name="Scaria V."/>
            <person name="Sivasubbu S."/>
        </authorList>
    </citation>
    <scope>NUCLEOTIDE SEQUENCE [LARGE SCALE GENOMIC DNA]</scope>
    <source>
        <strain evidence="1 2">CIFRI 1</strain>
    </source>
</reference>
<protein>
    <recommendedName>
        <fullName evidence="3">Phasin domain-containing protein</fullName>
    </recommendedName>
</protein>
<organism evidence="1 2">
    <name type="scientific">Halomonas salina</name>
    <dbReference type="NCBI Taxonomy" id="42565"/>
    <lineage>
        <taxon>Bacteria</taxon>
        <taxon>Pseudomonadati</taxon>
        <taxon>Pseudomonadota</taxon>
        <taxon>Gammaproteobacteria</taxon>
        <taxon>Oceanospirillales</taxon>
        <taxon>Halomonadaceae</taxon>
        <taxon>Halomonas</taxon>
    </lineage>
</organism>
<keyword evidence="2" id="KW-1185">Reference proteome</keyword>
<proteinExistence type="predicted"/>
<dbReference type="EMBL" id="JOKD01000024">
    <property type="protein sequence ID" value="KGE78065.1"/>
    <property type="molecule type" value="Genomic_DNA"/>
</dbReference>
<dbReference type="Proteomes" id="UP000029721">
    <property type="component" value="Unassembled WGS sequence"/>
</dbReference>
<gene>
    <name evidence="1" type="ORF">FP66_05330</name>
</gene>
<evidence type="ECO:0000313" key="1">
    <source>
        <dbReference type="EMBL" id="KGE78065.1"/>
    </source>
</evidence>
<evidence type="ECO:0000313" key="2">
    <source>
        <dbReference type="Proteomes" id="UP000029721"/>
    </source>
</evidence>